<evidence type="ECO:0000256" key="14">
    <source>
        <dbReference type="ARBA" id="ARBA00023239"/>
    </source>
</evidence>
<dbReference type="AlphaFoldDB" id="A0A9D2MZA5"/>
<dbReference type="InterPro" id="IPR008242">
    <property type="entry name" value="Chor_mutase/pphenate_deHydtase"/>
</dbReference>
<feature type="domain" description="Chorismate mutase" evidence="20">
    <location>
        <begin position="3"/>
        <end position="93"/>
    </location>
</feature>
<accession>A0A9D2MZA5</accession>
<evidence type="ECO:0000256" key="9">
    <source>
        <dbReference type="ARBA" id="ARBA00022490"/>
    </source>
</evidence>
<evidence type="ECO:0000256" key="16">
    <source>
        <dbReference type="ARBA" id="ARBA00031175"/>
    </source>
</evidence>
<dbReference type="PANTHER" id="PTHR21022">
    <property type="entry name" value="PREPHENATE DEHYDRATASE P PROTEIN"/>
    <property type="match status" value="1"/>
</dbReference>
<comment type="catalytic activity">
    <reaction evidence="18">
        <text>prephenate + H(+) = 3-phenylpyruvate + CO2 + H2O</text>
        <dbReference type="Rhea" id="RHEA:21648"/>
        <dbReference type="ChEBI" id="CHEBI:15377"/>
        <dbReference type="ChEBI" id="CHEBI:15378"/>
        <dbReference type="ChEBI" id="CHEBI:16526"/>
        <dbReference type="ChEBI" id="CHEBI:18005"/>
        <dbReference type="ChEBI" id="CHEBI:29934"/>
        <dbReference type="EC" id="4.2.1.51"/>
    </reaction>
</comment>
<keyword evidence="9" id="KW-0963">Cytoplasm</keyword>
<evidence type="ECO:0000256" key="3">
    <source>
        <dbReference type="ARBA" id="ARBA00004496"/>
    </source>
</evidence>
<dbReference type="GO" id="GO:0009094">
    <property type="term" value="P:L-phenylalanine biosynthetic process"/>
    <property type="evidence" value="ECO:0007669"/>
    <property type="project" value="UniProtKB-KW"/>
</dbReference>
<keyword evidence="12" id="KW-0584">Phenylalanine biosynthesis</keyword>
<evidence type="ECO:0000256" key="5">
    <source>
        <dbReference type="ARBA" id="ARBA00004817"/>
    </source>
</evidence>
<dbReference type="CDD" id="cd13631">
    <property type="entry name" value="PBP2_Ct-PDT_like"/>
    <property type="match status" value="1"/>
</dbReference>
<dbReference type="PANTHER" id="PTHR21022:SF19">
    <property type="entry name" value="PREPHENATE DEHYDRATASE-RELATED"/>
    <property type="match status" value="1"/>
</dbReference>
<comment type="catalytic activity">
    <reaction evidence="1">
        <text>chorismate = prephenate</text>
        <dbReference type="Rhea" id="RHEA:13897"/>
        <dbReference type="ChEBI" id="CHEBI:29748"/>
        <dbReference type="ChEBI" id="CHEBI:29934"/>
        <dbReference type="EC" id="5.4.99.5"/>
    </reaction>
</comment>
<organism evidence="23 24">
    <name type="scientific">Candidatus Enterocloster excrementipullorum</name>
    <dbReference type="NCBI Taxonomy" id="2838559"/>
    <lineage>
        <taxon>Bacteria</taxon>
        <taxon>Bacillati</taxon>
        <taxon>Bacillota</taxon>
        <taxon>Clostridia</taxon>
        <taxon>Lachnospirales</taxon>
        <taxon>Lachnospiraceae</taxon>
        <taxon>Enterocloster</taxon>
    </lineage>
</organism>
<keyword evidence="15" id="KW-0511">Multifunctional enzyme</keyword>
<dbReference type="Proteomes" id="UP000823910">
    <property type="component" value="Unassembled WGS sequence"/>
</dbReference>
<dbReference type="EC" id="4.2.1.51" evidence="6"/>
<evidence type="ECO:0000256" key="15">
    <source>
        <dbReference type="ARBA" id="ARBA00023268"/>
    </source>
</evidence>
<evidence type="ECO:0000256" key="11">
    <source>
        <dbReference type="ARBA" id="ARBA00023141"/>
    </source>
</evidence>
<keyword evidence="11" id="KW-0057">Aromatic amino acid biosynthesis</keyword>
<evidence type="ECO:0000256" key="17">
    <source>
        <dbReference type="ARBA" id="ARBA00031520"/>
    </source>
</evidence>
<feature type="domain" description="Prephenate dehydratase" evidence="21">
    <location>
        <begin position="116"/>
        <end position="293"/>
    </location>
</feature>
<dbReference type="SUPFAM" id="SSF55021">
    <property type="entry name" value="ACT-like"/>
    <property type="match status" value="1"/>
</dbReference>
<dbReference type="GO" id="GO:0004106">
    <property type="term" value="F:chorismate mutase activity"/>
    <property type="evidence" value="ECO:0007669"/>
    <property type="project" value="UniProtKB-EC"/>
</dbReference>
<comment type="function">
    <text evidence="2">Catalyzes the Claisen rearrangement of chorismate to prephenate and the decarboxylation/dehydration of prephenate to phenylpyruvate.</text>
</comment>
<evidence type="ECO:0000256" key="13">
    <source>
        <dbReference type="ARBA" id="ARBA00023235"/>
    </source>
</evidence>
<evidence type="ECO:0000313" key="23">
    <source>
        <dbReference type="EMBL" id="HJC06078.1"/>
    </source>
</evidence>
<evidence type="ECO:0000259" key="20">
    <source>
        <dbReference type="PROSITE" id="PS51168"/>
    </source>
</evidence>
<dbReference type="PROSITE" id="PS51171">
    <property type="entry name" value="PREPHENATE_DEHYDR_3"/>
    <property type="match status" value="1"/>
</dbReference>
<keyword evidence="14" id="KW-0456">Lyase</keyword>
<gene>
    <name evidence="23" type="ORF">H9704_07975</name>
</gene>
<evidence type="ECO:0000256" key="6">
    <source>
        <dbReference type="ARBA" id="ARBA00013147"/>
    </source>
</evidence>
<evidence type="ECO:0000256" key="12">
    <source>
        <dbReference type="ARBA" id="ARBA00023222"/>
    </source>
</evidence>
<keyword evidence="10" id="KW-0028">Amino-acid biosynthesis</keyword>
<evidence type="ECO:0000259" key="21">
    <source>
        <dbReference type="PROSITE" id="PS51171"/>
    </source>
</evidence>
<comment type="pathway">
    <text evidence="4">Amino-acid biosynthesis; L-phenylalanine biosynthesis; phenylpyruvate from prephenate: step 1/1.</text>
</comment>
<dbReference type="InterPro" id="IPR001086">
    <property type="entry name" value="Preph_deHydtase"/>
</dbReference>
<dbReference type="SUPFAM" id="SSF48600">
    <property type="entry name" value="Chorismate mutase II"/>
    <property type="match status" value="1"/>
</dbReference>
<dbReference type="InterPro" id="IPR045865">
    <property type="entry name" value="ACT-like_dom_sf"/>
</dbReference>
<dbReference type="GO" id="GO:0046417">
    <property type="term" value="P:chorismate metabolic process"/>
    <property type="evidence" value="ECO:0007669"/>
    <property type="project" value="InterPro"/>
</dbReference>
<evidence type="ECO:0000256" key="19">
    <source>
        <dbReference type="PIRSR" id="PIRSR001500-2"/>
    </source>
</evidence>
<comment type="subcellular location">
    <subcellularLocation>
        <location evidence="3">Cytoplasm</location>
    </subcellularLocation>
</comment>
<evidence type="ECO:0000256" key="1">
    <source>
        <dbReference type="ARBA" id="ARBA00000824"/>
    </source>
</evidence>
<reference evidence="23" key="1">
    <citation type="journal article" date="2021" name="PeerJ">
        <title>Extensive microbial diversity within the chicken gut microbiome revealed by metagenomics and culture.</title>
        <authorList>
            <person name="Gilroy R."/>
            <person name="Ravi A."/>
            <person name="Getino M."/>
            <person name="Pursley I."/>
            <person name="Horton D.L."/>
            <person name="Alikhan N.F."/>
            <person name="Baker D."/>
            <person name="Gharbi K."/>
            <person name="Hall N."/>
            <person name="Watson M."/>
            <person name="Adriaenssens E.M."/>
            <person name="Foster-Nyarko E."/>
            <person name="Jarju S."/>
            <person name="Secka A."/>
            <person name="Antonio M."/>
            <person name="Oren A."/>
            <person name="Chaudhuri R.R."/>
            <person name="La Ragione R."/>
            <person name="Hildebrand F."/>
            <person name="Pallen M.J."/>
        </authorList>
    </citation>
    <scope>NUCLEOTIDE SEQUENCE</scope>
    <source>
        <strain evidence="23">CHK180-15479</strain>
    </source>
</reference>
<dbReference type="PIRSF" id="PIRSF001500">
    <property type="entry name" value="Chor_mut_pdt_Ppr"/>
    <property type="match status" value="1"/>
</dbReference>
<dbReference type="Gene3D" id="3.40.190.10">
    <property type="entry name" value="Periplasmic binding protein-like II"/>
    <property type="match status" value="2"/>
</dbReference>
<evidence type="ECO:0000256" key="7">
    <source>
        <dbReference type="ARBA" id="ARBA00014401"/>
    </source>
</evidence>
<comment type="caution">
    <text evidence="23">The sequence shown here is derived from an EMBL/GenBank/DDBJ whole genome shotgun (WGS) entry which is preliminary data.</text>
</comment>
<dbReference type="Pfam" id="PF00800">
    <property type="entry name" value="PDT"/>
    <property type="match status" value="1"/>
</dbReference>
<keyword evidence="13" id="KW-0413">Isomerase</keyword>
<evidence type="ECO:0000256" key="8">
    <source>
        <dbReference type="ARBA" id="ARBA00021872"/>
    </source>
</evidence>
<dbReference type="GO" id="GO:0004664">
    <property type="term" value="F:prephenate dehydratase activity"/>
    <property type="evidence" value="ECO:0007669"/>
    <property type="project" value="UniProtKB-EC"/>
</dbReference>
<evidence type="ECO:0000259" key="22">
    <source>
        <dbReference type="PROSITE" id="PS51671"/>
    </source>
</evidence>
<protein>
    <recommendedName>
        <fullName evidence="7">Bifunctional chorismate mutase/prephenate dehydratase</fullName>
        <ecNumber evidence="6">4.2.1.51</ecNumber>
    </recommendedName>
    <alternativeName>
        <fullName evidence="17">Chorismate mutase-prephenate dehydratase</fullName>
    </alternativeName>
    <alternativeName>
        <fullName evidence="8">Prephenate dehydratase</fullName>
    </alternativeName>
    <alternativeName>
        <fullName evidence="16">p-protein</fullName>
    </alternativeName>
</protein>
<evidence type="ECO:0000313" key="24">
    <source>
        <dbReference type="Proteomes" id="UP000823910"/>
    </source>
</evidence>
<dbReference type="InterPro" id="IPR036979">
    <property type="entry name" value="CM_dom_sf"/>
</dbReference>
<evidence type="ECO:0000256" key="18">
    <source>
        <dbReference type="ARBA" id="ARBA00047848"/>
    </source>
</evidence>
<dbReference type="SMART" id="SM00830">
    <property type="entry name" value="CM_2"/>
    <property type="match status" value="1"/>
</dbReference>
<evidence type="ECO:0000256" key="2">
    <source>
        <dbReference type="ARBA" id="ARBA00002364"/>
    </source>
</evidence>
<proteinExistence type="predicted"/>
<dbReference type="PROSITE" id="PS51168">
    <property type="entry name" value="CHORISMATE_MUT_2"/>
    <property type="match status" value="1"/>
</dbReference>
<dbReference type="InterPro" id="IPR036263">
    <property type="entry name" value="Chorismate_II_sf"/>
</dbReference>
<dbReference type="SUPFAM" id="SSF53850">
    <property type="entry name" value="Periplasmic binding protein-like II"/>
    <property type="match status" value="1"/>
</dbReference>
<dbReference type="Gene3D" id="3.30.70.260">
    <property type="match status" value="1"/>
</dbReference>
<dbReference type="Pfam" id="PF01817">
    <property type="entry name" value="CM_2"/>
    <property type="match status" value="1"/>
</dbReference>
<evidence type="ECO:0000256" key="4">
    <source>
        <dbReference type="ARBA" id="ARBA00004741"/>
    </source>
</evidence>
<reference evidence="23" key="2">
    <citation type="submission" date="2021-04" db="EMBL/GenBank/DDBJ databases">
        <authorList>
            <person name="Gilroy R."/>
        </authorList>
    </citation>
    <scope>NUCLEOTIDE SEQUENCE</scope>
    <source>
        <strain evidence="23">CHK180-15479</strain>
    </source>
</reference>
<sequence length="381" mass="42530">MRRKRALELQEIRNSLDVIDKQMAALFEKRMDLCAQVARIKAESGKAVYDGQREAQKLAAIGSLAEDGFARQDLEELFSQIMTMSRRMQYRILTGGERPSNLGFQAVDELKKKGARVAYQGVEGSYGHGAALQYFGDEGILYHVPAMEDAMVEVEEGRADFGVLPIENSSAGAVSNNYDLLVRHNVYIVAEIQIPVRHALLGLPKAVLSDIRRVYSHPQALMQSSKYLKANREWQLISAENTAWAAKKIWEDGDITQAAVASETAGRLYGLKTLACPINYDINNTTRFIVLSKYPVYRRDAGKVSICFECAHKSGALYNMLGNLIYNHINMLMIESRPIEGRSWEYRFFVDMEGSLGDAGMQNALAGIRAEAAALRILGNY</sequence>
<dbReference type="EMBL" id="DWWT01000034">
    <property type="protein sequence ID" value="HJC06078.1"/>
    <property type="molecule type" value="Genomic_DNA"/>
</dbReference>
<dbReference type="InterPro" id="IPR002912">
    <property type="entry name" value="ACT_dom"/>
</dbReference>
<evidence type="ECO:0000256" key="10">
    <source>
        <dbReference type="ARBA" id="ARBA00022605"/>
    </source>
</evidence>
<dbReference type="PROSITE" id="PS51671">
    <property type="entry name" value="ACT"/>
    <property type="match status" value="1"/>
</dbReference>
<comment type="pathway">
    <text evidence="5">Metabolic intermediate biosynthesis; prephenate biosynthesis; prephenate from chorismate: step 1/1.</text>
</comment>
<name>A0A9D2MZA5_9FIRM</name>
<feature type="site" description="Essential for prephenate dehydratase activity" evidence="19">
    <location>
        <position position="286"/>
    </location>
</feature>
<dbReference type="GO" id="GO:0005737">
    <property type="term" value="C:cytoplasm"/>
    <property type="evidence" value="ECO:0007669"/>
    <property type="project" value="UniProtKB-SubCell"/>
</dbReference>
<dbReference type="Gene3D" id="1.20.59.10">
    <property type="entry name" value="Chorismate mutase"/>
    <property type="match status" value="1"/>
</dbReference>
<dbReference type="CDD" id="cd04905">
    <property type="entry name" value="ACT_CM-PDT"/>
    <property type="match status" value="1"/>
</dbReference>
<feature type="domain" description="ACT" evidence="22">
    <location>
        <begin position="305"/>
        <end position="381"/>
    </location>
</feature>
<dbReference type="InterPro" id="IPR002701">
    <property type="entry name" value="CM_II_prokaryot"/>
</dbReference>